<protein>
    <submittedName>
        <fullName evidence="1">Uncharacterized protein</fullName>
    </submittedName>
</protein>
<evidence type="ECO:0000313" key="2">
    <source>
        <dbReference type="Proteomes" id="UP001626536"/>
    </source>
</evidence>
<sequence length="114" mass="12940">MKVEMLFLSQTGDKTIERSGLKQRFLSERPRMGRNPPRPSFFGITHAAGFTKLDLLRRKFAMRPQKIVGRGSGAAQIAQPLIDLNRLCSASVHFGRRINVRARPGHFNARARRI</sequence>
<name>A0ABZ0HSN9_9HYPH</name>
<evidence type="ECO:0000313" key="1">
    <source>
        <dbReference type="EMBL" id="WOJ90324.1"/>
    </source>
</evidence>
<gene>
    <name evidence="1" type="ORF">RZS28_03220</name>
</gene>
<dbReference type="RefSeq" id="WP_407339771.1">
    <property type="nucleotide sequence ID" value="NZ_CP136862.1"/>
</dbReference>
<keyword evidence="2" id="KW-1185">Reference proteome</keyword>
<dbReference type="Proteomes" id="UP001626536">
    <property type="component" value="Chromosome"/>
</dbReference>
<proteinExistence type="predicted"/>
<accession>A0ABZ0HSN9</accession>
<reference evidence="1 2" key="1">
    <citation type="submission" date="2023-10" db="EMBL/GenBank/DDBJ databases">
        <title>Novel methanotroph of the genus Methylocapsa from a subarctic wetland.</title>
        <authorList>
            <person name="Belova S.E."/>
            <person name="Oshkin I.Y."/>
            <person name="Miroshnikov K."/>
            <person name="Dedysh S.N."/>
        </authorList>
    </citation>
    <scope>NUCLEOTIDE SEQUENCE [LARGE SCALE GENOMIC DNA]</scope>
    <source>
        <strain evidence="1 2">RX1</strain>
    </source>
</reference>
<organism evidence="1 2">
    <name type="scientific">Methylocapsa polymorpha</name>
    <dbReference type="NCBI Taxonomy" id="3080828"/>
    <lineage>
        <taxon>Bacteria</taxon>
        <taxon>Pseudomonadati</taxon>
        <taxon>Pseudomonadota</taxon>
        <taxon>Alphaproteobacteria</taxon>
        <taxon>Hyphomicrobiales</taxon>
        <taxon>Beijerinckiaceae</taxon>
        <taxon>Methylocapsa</taxon>
    </lineage>
</organism>
<dbReference type="EMBL" id="CP136862">
    <property type="protein sequence ID" value="WOJ90324.1"/>
    <property type="molecule type" value="Genomic_DNA"/>
</dbReference>